<comment type="similarity">
    <text evidence="2">Belongs to the SRY family.</text>
</comment>
<evidence type="ECO:0000256" key="12">
    <source>
        <dbReference type="PROSITE-ProRule" id="PRU00267"/>
    </source>
</evidence>
<evidence type="ECO:0000256" key="4">
    <source>
        <dbReference type="ARBA" id="ARBA00022782"/>
    </source>
</evidence>
<evidence type="ECO:0000259" key="14">
    <source>
        <dbReference type="PROSITE" id="PS50118"/>
    </source>
</evidence>
<dbReference type="InterPro" id="IPR009071">
    <property type="entry name" value="HMG_box_dom"/>
</dbReference>
<evidence type="ECO:0000256" key="10">
    <source>
        <dbReference type="ARBA" id="ARBA00032498"/>
    </source>
</evidence>
<proteinExistence type="inferred from homology"/>
<keyword evidence="5" id="KW-0112">Calmodulin-binding</keyword>
<evidence type="ECO:0000256" key="11">
    <source>
        <dbReference type="ARBA" id="ARBA00045821"/>
    </source>
</evidence>
<keyword evidence="16" id="KW-1185">Reference proteome</keyword>
<comment type="function">
    <text evidence="11">Transcriptional regulator that controls a genetic switch in male development. It is necessary and sufficient for initiating male sex determination by directing the development of supporting cell precursors (pre-Sertoli cells) as Sertoli rather than granulosa cells. Involved in different aspects of gene regulation including promoter activation or repression. Binds to the DNA consensus sequence 5'-[AT]AACAA[AT]-3'. SRY HMG box recognizes DNA by partial intercalation in the minor groove and promotes DNA bending. Also involved in pre-mRNA splicing. In male adult brain involved in the maintenance of motor functions of dopaminergic neurons.</text>
</comment>
<dbReference type="PROSITE" id="PS50118">
    <property type="entry name" value="HMG_BOX_2"/>
    <property type="match status" value="1"/>
</dbReference>
<dbReference type="SMART" id="SM00398">
    <property type="entry name" value="HMG"/>
    <property type="match status" value="1"/>
</dbReference>
<name>A0A6L2PMS9_COPFO</name>
<evidence type="ECO:0000256" key="1">
    <source>
        <dbReference type="ARBA" id="ARBA00004324"/>
    </source>
</evidence>
<keyword evidence="8" id="KW-0010">Activator</keyword>
<reference evidence="16" key="1">
    <citation type="submission" date="2020-01" db="EMBL/GenBank/DDBJ databases">
        <title>Draft genome sequence of the Termite Coptotermes fromosanus.</title>
        <authorList>
            <person name="Itakura S."/>
            <person name="Yosikawa Y."/>
            <person name="Umezawa K."/>
        </authorList>
    </citation>
    <scope>NUCLEOTIDE SEQUENCE [LARGE SCALE GENOMIC DNA]</scope>
</reference>
<dbReference type="EMBL" id="BLKM01000460">
    <property type="protein sequence ID" value="GFG33901.1"/>
    <property type="molecule type" value="Genomic_DNA"/>
</dbReference>
<protein>
    <recommendedName>
        <fullName evidence="3">Sex-determining region Y protein</fullName>
    </recommendedName>
    <alternativeName>
        <fullName evidence="10">Testis-determining factor</fullName>
    </alternativeName>
</protein>
<evidence type="ECO:0000256" key="7">
    <source>
        <dbReference type="ARBA" id="ARBA00023125"/>
    </source>
</evidence>
<feature type="compositionally biased region" description="Low complexity" evidence="13">
    <location>
        <begin position="334"/>
        <end position="345"/>
    </location>
</feature>
<keyword evidence="12" id="KW-0539">Nucleus</keyword>
<dbReference type="GO" id="GO:0000978">
    <property type="term" value="F:RNA polymerase II cis-regulatory region sequence-specific DNA binding"/>
    <property type="evidence" value="ECO:0007669"/>
    <property type="project" value="TreeGrafter"/>
</dbReference>
<evidence type="ECO:0000313" key="16">
    <source>
        <dbReference type="Proteomes" id="UP000502823"/>
    </source>
</evidence>
<sequence length="391" mass="43115">MFYLPCHLVCMSYEWITFQGSEDTGASSNASAVTSVKPASSGAGTPVPAATKQSLPFVQVTMNDYMDDDDLPATIKVEPPDIRDIDEEEPSGWESPKLVIDLPELNEEPKVNSVPQKPAVRTGRPTRVGSPSEFGRARYLVEFAGPSVAPAGTSKDTLLPQLLTNGREKKQNVLHKRRAGKIPRPPNAFMIFANEWRRKLAFQHPSESNKEISVRLGVMWKNLSVDAKESYYTASRQADEEHKRKYPGYYYSPKEARINKMHKHNLALARKGHKPVDAMHLVKVFMTDMSEATPYVVVPEQNIRPNEQAEKQETSTKVTSCSEHVEDNVREKGNTSVGTTTTSGGDESEARSSIIKTETPSPAAGTAAEEGLRSGIEKVEKSEAELSGITN</sequence>
<dbReference type="PANTHER" id="PTHR10270">
    <property type="entry name" value="SOX TRANSCRIPTION FACTOR"/>
    <property type="match status" value="1"/>
</dbReference>
<dbReference type="SUPFAM" id="SSF47095">
    <property type="entry name" value="HMG-box"/>
    <property type="match status" value="1"/>
</dbReference>
<evidence type="ECO:0000256" key="9">
    <source>
        <dbReference type="ARBA" id="ARBA00023163"/>
    </source>
</evidence>
<keyword evidence="4" id="KW-0221">Differentiation</keyword>
<feature type="compositionally biased region" description="Basic and acidic residues" evidence="13">
    <location>
        <begin position="370"/>
        <end position="384"/>
    </location>
</feature>
<evidence type="ECO:0000256" key="2">
    <source>
        <dbReference type="ARBA" id="ARBA00005998"/>
    </source>
</evidence>
<dbReference type="InParanoid" id="A0A6L2PMS9"/>
<evidence type="ECO:0000256" key="3">
    <source>
        <dbReference type="ARBA" id="ARBA00019052"/>
    </source>
</evidence>
<feature type="region of interest" description="Disordered" evidence="13">
    <location>
        <begin position="109"/>
        <end position="131"/>
    </location>
</feature>
<dbReference type="InterPro" id="IPR050140">
    <property type="entry name" value="SRY-related_HMG-box_TF-like"/>
</dbReference>
<keyword evidence="6" id="KW-0726">Sexual differentiation</keyword>
<dbReference type="OrthoDB" id="6247875at2759"/>
<evidence type="ECO:0000256" key="6">
    <source>
        <dbReference type="ARBA" id="ARBA00022928"/>
    </source>
</evidence>
<dbReference type="GO" id="GO:0030154">
    <property type="term" value="P:cell differentiation"/>
    <property type="evidence" value="ECO:0007669"/>
    <property type="project" value="UniProtKB-KW"/>
</dbReference>
<dbReference type="Pfam" id="PF00505">
    <property type="entry name" value="HMG_box"/>
    <property type="match status" value="1"/>
</dbReference>
<evidence type="ECO:0000256" key="8">
    <source>
        <dbReference type="ARBA" id="ARBA00023159"/>
    </source>
</evidence>
<dbReference type="CDD" id="cd01389">
    <property type="entry name" value="HMG-box_ROX1-like"/>
    <property type="match status" value="1"/>
</dbReference>
<dbReference type="GO" id="GO:0007548">
    <property type="term" value="P:sex differentiation"/>
    <property type="evidence" value="ECO:0007669"/>
    <property type="project" value="UniProtKB-KW"/>
</dbReference>
<keyword evidence="9" id="KW-0804">Transcription</keyword>
<dbReference type="GO" id="GO:0016607">
    <property type="term" value="C:nuclear speck"/>
    <property type="evidence" value="ECO:0007669"/>
    <property type="project" value="UniProtKB-SubCell"/>
</dbReference>
<keyword evidence="7 12" id="KW-0238">DNA-binding</keyword>
<dbReference type="PANTHER" id="PTHR10270:SF161">
    <property type="entry name" value="SEX-DETERMINING REGION Y PROTEIN"/>
    <property type="match status" value="1"/>
</dbReference>
<dbReference type="GO" id="GO:0005516">
    <property type="term" value="F:calmodulin binding"/>
    <property type="evidence" value="ECO:0007669"/>
    <property type="project" value="UniProtKB-KW"/>
</dbReference>
<organism evidence="15 16">
    <name type="scientific">Coptotermes formosanus</name>
    <name type="common">Formosan subterranean termite</name>
    <dbReference type="NCBI Taxonomy" id="36987"/>
    <lineage>
        <taxon>Eukaryota</taxon>
        <taxon>Metazoa</taxon>
        <taxon>Ecdysozoa</taxon>
        <taxon>Arthropoda</taxon>
        <taxon>Hexapoda</taxon>
        <taxon>Insecta</taxon>
        <taxon>Pterygota</taxon>
        <taxon>Neoptera</taxon>
        <taxon>Polyneoptera</taxon>
        <taxon>Dictyoptera</taxon>
        <taxon>Blattodea</taxon>
        <taxon>Blattoidea</taxon>
        <taxon>Termitoidae</taxon>
        <taxon>Rhinotermitidae</taxon>
        <taxon>Coptotermes</taxon>
    </lineage>
</organism>
<dbReference type="Gene3D" id="1.10.30.10">
    <property type="entry name" value="High mobility group box domain"/>
    <property type="match status" value="1"/>
</dbReference>
<feature type="domain" description="HMG box" evidence="14">
    <location>
        <begin position="182"/>
        <end position="250"/>
    </location>
</feature>
<feature type="DNA-binding region" description="HMG box" evidence="12">
    <location>
        <begin position="182"/>
        <end position="250"/>
    </location>
</feature>
<dbReference type="Proteomes" id="UP000502823">
    <property type="component" value="Unassembled WGS sequence"/>
</dbReference>
<dbReference type="AlphaFoldDB" id="A0A6L2PMS9"/>
<evidence type="ECO:0000256" key="5">
    <source>
        <dbReference type="ARBA" id="ARBA00022860"/>
    </source>
</evidence>
<dbReference type="GO" id="GO:0001228">
    <property type="term" value="F:DNA-binding transcription activator activity, RNA polymerase II-specific"/>
    <property type="evidence" value="ECO:0007669"/>
    <property type="project" value="TreeGrafter"/>
</dbReference>
<comment type="caution">
    <text evidence="15">The sequence shown here is derived from an EMBL/GenBank/DDBJ whole genome shotgun (WGS) entry which is preliminary data.</text>
</comment>
<accession>A0A6L2PMS9</accession>
<comment type="subcellular location">
    <subcellularLocation>
        <location evidence="1">Nucleus speckle</location>
    </subcellularLocation>
</comment>
<gene>
    <name evidence="15" type="ORF">Cfor_07148</name>
</gene>
<feature type="region of interest" description="Disordered" evidence="13">
    <location>
        <begin position="307"/>
        <end position="391"/>
    </location>
</feature>
<dbReference type="InterPro" id="IPR036910">
    <property type="entry name" value="HMG_box_dom_sf"/>
</dbReference>
<evidence type="ECO:0000313" key="15">
    <source>
        <dbReference type="EMBL" id="GFG33901.1"/>
    </source>
</evidence>
<evidence type="ECO:0000256" key="13">
    <source>
        <dbReference type="SAM" id="MobiDB-lite"/>
    </source>
</evidence>
<feature type="compositionally biased region" description="Basic and acidic residues" evidence="13">
    <location>
        <begin position="323"/>
        <end position="333"/>
    </location>
</feature>